<protein>
    <submittedName>
        <fullName evidence="1">Uncharacterized protein</fullName>
    </submittedName>
</protein>
<comment type="caution">
    <text evidence="1">The sequence shown here is derived from an EMBL/GenBank/DDBJ whole genome shotgun (WGS) entry which is preliminary data.</text>
</comment>
<accession>A0A8S9HFY2</accession>
<dbReference type="EMBL" id="QGKW02001940">
    <property type="protein sequence ID" value="KAF2556953.1"/>
    <property type="molecule type" value="Genomic_DNA"/>
</dbReference>
<sequence length="98" mass="11318">MAPPLSIEDRDSTLANAYPFPWSGKTARFSDLEDFWDDLRVSHLKYNALDDFHEVFQTTSISVVCRLDFLEVVWKSSGIPGSLLTKSPFHNRFERFGF</sequence>
<reference evidence="1" key="1">
    <citation type="submission" date="2019-12" db="EMBL/GenBank/DDBJ databases">
        <title>Genome sequencing and annotation of Brassica cretica.</title>
        <authorList>
            <person name="Studholme D.J."/>
            <person name="Sarris P.F."/>
        </authorList>
    </citation>
    <scope>NUCLEOTIDE SEQUENCE</scope>
    <source>
        <strain evidence="1">PFS-001/15</strain>
        <tissue evidence="1">Leaf</tissue>
    </source>
</reference>
<evidence type="ECO:0000313" key="1">
    <source>
        <dbReference type="EMBL" id="KAF2556953.1"/>
    </source>
</evidence>
<gene>
    <name evidence="1" type="ORF">F2Q68_00012748</name>
</gene>
<name>A0A8S9HFY2_BRACR</name>
<evidence type="ECO:0000313" key="2">
    <source>
        <dbReference type="Proteomes" id="UP000712281"/>
    </source>
</evidence>
<dbReference type="AlphaFoldDB" id="A0A8S9HFY2"/>
<dbReference type="Proteomes" id="UP000712281">
    <property type="component" value="Unassembled WGS sequence"/>
</dbReference>
<organism evidence="1 2">
    <name type="scientific">Brassica cretica</name>
    <name type="common">Mustard</name>
    <dbReference type="NCBI Taxonomy" id="69181"/>
    <lineage>
        <taxon>Eukaryota</taxon>
        <taxon>Viridiplantae</taxon>
        <taxon>Streptophyta</taxon>
        <taxon>Embryophyta</taxon>
        <taxon>Tracheophyta</taxon>
        <taxon>Spermatophyta</taxon>
        <taxon>Magnoliopsida</taxon>
        <taxon>eudicotyledons</taxon>
        <taxon>Gunneridae</taxon>
        <taxon>Pentapetalae</taxon>
        <taxon>rosids</taxon>
        <taxon>malvids</taxon>
        <taxon>Brassicales</taxon>
        <taxon>Brassicaceae</taxon>
        <taxon>Brassiceae</taxon>
        <taxon>Brassica</taxon>
    </lineage>
</organism>
<proteinExistence type="predicted"/>